<keyword evidence="2" id="KW-0472">Membrane</keyword>
<feature type="region of interest" description="Disordered" evidence="1">
    <location>
        <begin position="299"/>
        <end position="321"/>
    </location>
</feature>
<proteinExistence type="predicted"/>
<dbReference type="InParanoid" id="K3WFY8"/>
<keyword evidence="2" id="KW-1133">Transmembrane helix</keyword>
<feature type="region of interest" description="Disordered" evidence="1">
    <location>
        <begin position="29"/>
        <end position="132"/>
    </location>
</feature>
<feature type="compositionally biased region" description="Basic and acidic residues" evidence="1">
    <location>
        <begin position="111"/>
        <end position="122"/>
    </location>
</feature>
<feature type="region of interest" description="Disordered" evidence="1">
    <location>
        <begin position="366"/>
        <end position="408"/>
    </location>
</feature>
<keyword evidence="2" id="KW-0812">Transmembrane</keyword>
<dbReference type="AlphaFoldDB" id="K3WFY8"/>
<evidence type="ECO:0000313" key="4">
    <source>
        <dbReference type="Proteomes" id="UP000019132"/>
    </source>
</evidence>
<dbReference type="eggNOG" id="ENOG502S4XV">
    <property type="taxonomic scope" value="Eukaryota"/>
</dbReference>
<sequence>MAGGPTRSASGAPWAVGARTRVIATSTYTSSSVSLKAREQEEDDEALRGGSVLHEVSSAAAKEYEADYDGGDDVVEEEDDGDDGWENVGDDAPVFRDASFLDDDADSEYAPSDHEERDGEKEWSDDELSPTELVDEEEETTIAGLFANVVRQFGGGKKAKRVNQRPGNAPNDNDDAFFDEQDAMYWGNETEKQQWIERYEAANKQFVHRYGCRIDSPAHPDAKARLRREKKKTSVYSLILFALTAAYLVQLVVMSAPLPSALLPLSYIMSVSQTLSRYANQLPRSSDVYHSFLKEFSSSDAHSNESTEETASAKAPKKVDEHVKVDSVGAEAATDSVESQKAPVTTTEKVAIDVDVHVEATEVLESVFSPAGEQQQQQERDDVDSKSSQHEAVIAQAGDASLKREEKATPLASEIDSVESTEAAVDAISEYSKVAVQLCSKFLYKLVNTKHDQAMKEAATRACDAAVSMASRESVEWVEARVLRGDLWSLVSEFDAAEDDYSTATASPVLSRDGDTTLSDSIQLKIVSNRWIKMFVKKSYKELYHECDQAAKAEQSSVPLRSLAADWVLVFKKKKQALDVLTRSRSWTLQRLEYA</sequence>
<evidence type="ECO:0000256" key="1">
    <source>
        <dbReference type="SAM" id="MobiDB-lite"/>
    </source>
</evidence>
<reference evidence="4" key="2">
    <citation type="submission" date="2010-04" db="EMBL/GenBank/DDBJ databases">
        <authorList>
            <person name="Buell R."/>
            <person name="Hamilton J."/>
            <person name="Hostetler J."/>
        </authorList>
    </citation>
    <scope>NUCLEOTIDE SEQUENCE [LARGE SCALE GENOMIC DNA]</scope>
    <source>
        <strain evidence="4">DAOM:BR144</strain>
    </source>
</reference>
<protein>
    <submittedName>
        <fullName evidence="3">Uncharacterized protein</fullName>
    </submittedName>
</protein>
<dbReference type="EnsemblProtists" id="PYU1_T003879">
    <property type="protein sequence ID" value="PYU1_T003879"/>
    <property type="gene ID" value="PYU1_G003869"/>
</dbReference>
<feature type="compositionally biased region" description="Acidic residues" evidence="1">
    <location>
        <begin position="123"/>
        <end position="132"/>
    </location>
</feature>
<keyword evidence="4" id="KW-1185">Reference proteome</keyword>
<organism evidence="3 4">
    <name type="scientific">Globisporangium ultimum (strain ATCC 200006 / CBS 805.95 / DAOM BR144)</name>
    <name type="common">Pythium ultimum</name>
    <dbReference type="NCBI Taxonomy" id="431595"/>
    <lineage>
        <taxon>Eukaryota</taxon>
        <taxon>Sar</taxon>
        <taxon>Stramenopiles</taxon>
        <taxon>Oomycota</taxon>
        <taxon>Peronosporomycetes</taxon>
        <taxon>Pythiales</taxon>
        <taxon>Pythiaceae</taxon>
        <taxon>Globisporangium</taxon>
    </lineage>
</organism>
<feature type="compositionally biased region" description="Basic and acidic residues" evidence="1">
    <location>
        <begin position="378"/>
        <end position="389"/>
    </location>
</feature>
<feature type="transmembrane region" description="Helical" evidence="2">
    <location>
        <begin position="235"/>
        <end position="258"/>
    </location>
</feature>
<dbReference type="HOGENOM" id="CLU_458947_0_0_1"/>
<evidence type="ECO:0000256" key="2">
    <source>
        <dbReference type="SAM" id="Phobius"/>
    </source>
</evidence>
<reference evidence="4" key="1">
    <citation type="journal article" date="2010" name="Genome Biol.">
        <title>Genome sequence of the necrotrophic plant pathogen Pythium ultimum reveals original pathogenicity mechanisms and effector repertoire.</title>
        <authorList>
            <person name="Levesque C.A."/>
            <person name="Brouwer H."/>
            <person name="Cano L."/>
            <person name="Hamilton J.P."/>
            <person name="Holt C."/>
            <person name="Huitema E."/>
            <person name="Raffaele S."/>
            <person name="Robideau G.P."/>
            <person name="Thines M."/>
            <person name="Win J."/>
            <person name="Zerillo M.M."/>
            <person name="Beakes G.W."/>
            <person name="Boore J.L."/>
            <person name="Busam D."/>
            <person name="Dumas B."/>
            <person name="Ferriera S."/>
            <person name="Fuerstenberg S.I."/>
            <person name="Gachon C.M."/>
            <person name="Gaulin E."/>
            <person name="Govers F."/>
            <person name="Grenville-Briggs L."/>
            <person name="Horner N."/>
            <person name="Hostetler J."/>
            <person name="Jiang R.H."/>
            <person name="Johnson J."/>
            <person name="Krajaejun T."/>
            <person name="Lin H."/>
            <person name="Meijer H.J."/>
            <person name="Moore B."/>
            <person name="Morris P."/>
            <person name="Phuntmart V."/>
            <person name="Puiu D."/>
            <person name="Shetty J."/>
            <person name="Stajich J.E."/>
            <person name="Tripathy S."/>
            <person name="Wawra S."/>
            <person name="van West P."/>
            <person name="Whitty B.R."/>
            <person name="Coutinho P.M."/>
            <person name="Henrissat B."/>
            <person name="Martin F."/>
            <person name="Thomas P.D."/>
            <person name="Tyler B.M."/>
            <person name="De Vries R.P."/>
            <person name="Kamoun S."/>
            <person name="Yandell M."/>
            <person name="Tisserat N."/>
            <person name="Buell C.R."/>
        </authorList>
    </citation>
    <scope>NUCLEOTIDE SEQUENCE</scope>
    <source>
        <strain evidence="4">DAOM:BR144</strain>
    </source>
</reference>
<reference evidence="3" key="3">
    <citation type="submission" date="2015-02" db="UniProtKB">
        <authorList>
            <consortium name="EnsemblProtists"/>
        </authorList>
    </citation>
    <scope>IDENTIFICATION</scope>
    <source>
        <strain evidence="3">DAOM BR144</strain>
    </source>
</reference>
<dbReference type="Proteomes" id="UP000019132">
    <property type="component" value="Unassembled WGS sequence"/>
</dbReference>
<name>K3WFY8_GLOUD</name>
<dbReference type="OMA" id="WFERENA"/>
<evidence type="ECO:0000313" key="3">
    <source>
        <dbReference type="EnsemblProtists" id="PYU1_T003879"/>
    </source>
</evidence>
<accession>K3WFY8</accession>
<feature type="compositionally biased region" description="Acidic residues" evidence="1">
    <location>
        <begin position="66"/>
        <end position="89"/>
    </location>
</feature>
<dbReference type="VEuPathDB" id="FungiDB:PYU1_G003869"/>
<dbReference type="EMBL" id="GL376638">
    <property type="status" value="NOT_ANNOTATED_CDS"/>
    <property type="molecule type" value="Genomic_DNA"/>
</dbReference>